<sequence>MIKEKQAQAFIESKKTPKIKISDLESFSEKYKILGLIITQLYQKYKRINSPYASGVTDFVEKFGDNPLINPWKEAEGKKLAVLLFGKEQADLIPHIWDLILITPYQNSYTRRSFRSKPTQRYTTNQISNLQNLYLTGIQGYSGLTILELAQYDVYNPSYYSNNAYVFASFLNHSSRSEELYNLIKDIFQGEDEIGGVTRSLIKGLLLTEDPKNWKLVEDLLLAAQRQEGLRQTILESLDETSVGALQHFIHVILEHNLMRFSSVIRAIDTWFGFGWEAPKSATIKRVLELCIAFFNDQKLIENALQSEDNLQVYVALWCIALVDVDQANLKAIDIIYNGPKDKKILACMFISQTERANSKIWSWIKENFGNDLEIDFWVLHTVPQKPDIDTSLFTKIKKHGDDLPSKGKSIQGQIFSWISYTINPGFFYNFLISYANTEQIKLLSKDISQIPSENRQTFINKVFPNHYRWYYNQTHNNEKIKKIDLKNEPWKRDLIYQTIKDRNESVMSTGIHLFESLELNNTDMQVLEDLLSRKGKALRESIIRLILKQNEQKIQTTTDTLIDSSKIDQRLAALEILTVLHEEQRMTAFVTDKVDTYSKKSKLSKNENVFLDKFSKNNTNSSFANGFGVIDYANLKPLITPQIIFDKHKKSLLSQAVSKLSQKQHFLFDNLIDSNKIANAVNNLIERFTGNQNFEYEVFYGGGSKQIVLLSNAVGLTNPDAYTMDPKDKVKYLPLASVWQDWYEKYNLNDFEMLAAMHYCYHFTNPFGNYKDFVPFAKQYIPEVKGLHLDTSYRWDTINKKIHTILSFLYEAYADHTTAFQFKIDVLEDMIARMPKELKTKIVHKDQWSQIETYWFDIIENLGITTSTRLTESLRHKIDDKLQERFWNLKMYLMANKIAHPKKVEDIETIAKMNPNTFELNTPDTLMTVDLYKKGMINDDDFKYQILINSELLRALDGSFDYRTKMLEQYDLPTTPLKEIKQSLLAVELERGDLNTEATLYMTYFKKVEGSFYLFKLLERLGKETFHRGYYWSGHDSKKNTFSNLIKKCIPNDTEDLSSFIAEAKKSKIPKKRWVETALYAPQWANWIEEFLNIEKLEDAVWWFHAHASDYMNAEKETLISRYSSVERMDFAKGAIDINWFYDVYPELGKQNWKLLHDAAKYISDGNGHRLVKLYSGVMLGEIKIRETLAKINDKRDKDYVRALGLIPLSKTNPQKDLLNRYNTLQDFLKESKQFGAQRQESEKNAVSIALDNLARNAGYDDSIRFSWAMEGKATQKIMEKANLTIDNVNITLIVDEQGKADLKVTKDKKTQKSIPVKLRKDKRVKELQKNKTYLKKQYSRTRVSLENAMLQEEEFSSEEITNIMLHPVVKSMLSKLVLFDKKNKKSGFWKDGHLENIKGEKIKVNTKDTFVIAHPSHLYQNVEWDLYQKYAFDVKLVQPFKQIFRELYVITQDEIETHTKSERYQGHQIQPKKTIALLRSRGWTVSHEEGLQKVYHKKGYIATMFAMADWFSPADIEAPTLEYISFYSRKEYKAIPLKEIDPVTFSEVMRDIDLVVSVAHVGGVDPEASHSTMQMRAALARETARLFKAENVTIQERHITIKGKLAEYSIHLGSGIVSKNGLQLSIIPVHSQHRGRLFLPFIDDDPKSAEIISKMKLLAEDDKIKDPTILAQING</sequence>
<evidence type="ECO:0000313" key="4">
    <source>
        <dbReference type="EMBL" id="TPN83984.1"/>
    </source>
</evidence>
<evidence type="ECO:0000313" key="5">
    <source>
        <dbReference type="Proteomes" id="UP000315540"/>
    </source>
</evidence>
<proteinExistence type="predicted"/>
<protein>
    <submittedName>
        <fullName evidence="4">DUF4132 domain-containing protein</fullName>
    </submittedName>
</protein>
<feature type="domain" description="DUF5724" evidence="2">
    <location>
        <begin position="69"/>
        <end position="1271"/>
    </location>
</feature>
<dbReference type="Pfam" id="PF13569">
    <property type="entry name" value="DUF4132"/>
    <property type="match status" value="1"/>
</dbReference>
<organism evidence="4 5">
    <name type="scientific">Aquimarina algicola</name>
    <dbReference type="NCBI Taxonomy" id="2589995"/>
    <lineage>
        <taxon>Bacteria</taxon>
        <taxon>Pseudomonadati</taxon>
        <taxon>Bacteroidota</taxon>
        <taxon>Flavobacteriia</taxon>
        <taxon>Flavobacteriales</taxon>
        <taxon>Flavobacteriaceae</taxon>
        <taxon>Aquimarina</taxon>
    </lineage>
</organism>
<feature type="domain" description="DUF4132" evidence="1">
    <location>
        <begin position="1311"/>
        <end position="1485"/>
    </location>
</feature>
<dbReference type="EMBL" id="VFWZ01000006">
    <property type="protein sequence ID" value="TPN83984.1"/>
    <property type="molecule type" value="Genomic_DNA"/>
</dbReference>
<gene>
    <name evidence="4" type="ORF">FHK87_18655</name>
</gene>
<dbReference type="InterPro" id="IPR043782">
    <property type="entry name" value="DUF5724"/>
</dbReference>
<reference evidence="4 5" key="1">
    <citation type="submission" date="2019-06" db="EMBL/GenBank/DDBJ databases">
        <authorList>
            <person name="Meng X."/>
        </authorList>
    </citation>
    <scope>NUCLEOTIDE SEQUENCE [LARGE SCALE GENOMIC DNA]</scope>
    <source>
        <strain evidence="4 5">M625</strain>
    </source>
</reference>
<evidence type="ECO:0000259" key="3">
    <source>
        <dbReference type="Pfam" id="PF24879"/>
    </source>
</evidence>
<evidence type="ECO:0000259" key="1">
    <source>
        <dbReference type="Pfam" id="PF13569"/>
    </source>
</evidence>
<dbReference type="Pfam" id="PF18991">
    <property type="entry name" value="DUF5724"/>
    <property type="match status" value="1"/>
</dbReference>
<dbReference type="Proteomes" id="UP000315540">
    <property type="component" value="Unassembled WGS sequence"/>
</dbReference>
<name>A0A504J0P4_9FLAO</name>
<dbReference type="InterPro" id="IPR025406">
    <property type="entry name" value="DUF4132"/>
</dbReference>
<dbReference type="InterPro" id="IPR056639">
    <property type="entry name" value="DUF7737"/>
</dbReference>
<dbReference type="OrthoDB" id="9763697at2"/>
<keyword evidence="5" id="KW-1185">Reference proteome</keyword>
<comment type="caution">
    <text evidence="4">The sequence shown here is derived from an EMBL/GenBank/DDBJ whole genome shotgun (WGS) entry which is preliminary data.</text>
</comment>
<feature type="domain" description="DUF7737" evidence="3">
    <location>
        <begin position="1575"/>
        <end position="1675"/>
    </location>
</feature>
<evidence type="ECO:0000259" key="2">
    <source>
        <dbReference type="Pfam" id="PF18991"/>
    </source>
</evidence>
<dbReference type="Pfam" id="PF24879">
    <property type="entry name" value="DUF7737"/>
    <property type="match status" value="1"/>
</dbReference>
<dbReference type="RefSeq" id="WP_140595292.1">
    <property type="nucleotide sequence ID" value="NZ_VFWZ01000006.1"/>
</dbReference>
<accession>A0A504J0P4</accession>